<keyword evidence="1" id="KW-1133">Transmembrane helix</keyword>
<evidence type="ECO:0000313" key="2">
    <source>
        <dbReference type="EMBL" id="CAI8584292.1"/>
    </source>
</evidence>
<accession>A0AAV0YIG7</accession>
<keyword evidence="1" id="KW-0472">Membrane</keyword>
<evidence type="ECO:0000313" key="3">
    <source>
        <dbReference type="Proteomes" id="UP001157006"/>
    </source>
</evidence>
<dbReference type="AlphaFoldDB" id="A0AAV0YIG7"/>
<gene>
    <name evidence="2" type="ORF">VFH_U068200</name>
</gene>
<name>A0AAV0YIG7_VICFA</name>
<dbReference type="EMBL" id="CATIWC010001615">
    <property type="protein sequence ID" value="CAI8584292.1"/>
    <property type="molecule type" value="Genomic_DNA"/>
</dbReference>
<feature type="transmembrane region" description="Helical" evidence="1">
    <location>
        <begin position="20"/>
        <end position="39"/>
    </location>
</feature>
<organism evidence="2 3">
    <name type="scientific">Vicia faba</name>
    <name type="common">Broad bean</name>
    <name type="synonym">Faba vulgaris</name>
    <dbReference type="NCBI Taxonomy" id="3906"/>
    <lineage>
        <taxon>Eukaryota</taxon>
        <taxon>Viridiplantae</taxon>
        <taxon>Streptophyta</taxon>
        <taxon>Embryophyta</taxon>
        <taxon>Tracheophyta</taxon>
        <taxon>Spermatophyta</taxon>
        <taxon>Magnoliopsida</taxon>
        <taxon>eudicotyledons</taxon>
        <taxon>Gunneridae</taxon>
        <taxon>Pentapetalae</taxon>
        <taxon>rosids</taxon>
        <taxon>fabids</taxon>
        <taxon>Fabales</taxon>
        <taxon>Fabaceae</taxon>
        <taxon>Papilionoideae</taxon>
        <taxon>50 kb inversion clade</taxon>
        <taxon>NPAAA clade</taxon>
        <taxon>Hologalegina</taxon>
        <taxon>IRL clade</taxon>
        <taxon>Fabeae</taxon>
        <taxon>Vicia</taxon>
    </lineage>
</organism>
<proteinExistence type="predicted"/>
<evidence type="ECO:0000256" key="1">
    <source>
        <dbReference type="SAM" id="Phobius"/>
    </source>
</evidence>
<sequence length="174" mass="19926">MPLFSLAVSPLVCGYFPASGIILLGIRASPFLLGFLYILRSDASLFLSSIFKPFTSEFIFVYHSEKRNFYPFAIASLYSIMDMINKFRHGISFSSTSRERDMLMDHCSSDERENMDTSDDPSALYFYMHLPIIYDLGVMVPFTFFEIEFLTGINVTPSQITPNVWGILRAFQMI</sequence>
<protein>
    <submittedName>
        <fullName evidence="2">Uncharacterized protein</fullName>
    </submittedName>
</protein>
<comment type="caution">
    <text evidence="2">The sequence shown here is derived from an EMBL/GenBank/DDBJ whole genome shotgun (WGS) entry which is preliminary data.</text>
</comment>
<keyword evidence="1" id="KW-0812">Transmembrane</keyword>
<reference evidence="2 3" key="1">
    <citation type="submission" date="2023-01" db="EMBL/GenBank/DDBJ databases">
        <authorList>
            <person name="Kreplak J."/>
        </authorList>
    </citation>
    <scope>NUCLEOTIDE SEQUENCE [LARGE SCALE GENOMIC DNA]</scope>
</reference>
<dbReference type="Proteomes" id="UP001157006">
    <property type="component" value="Unassembled WGS sequence"/>
</dbReference>
<keyword evidence="3" id="KW-1185">Reference proteome</keyword>